<dbReference type="Pfam" id="PF00015">
    <property type="entry name" value="MCPsignal"/>
    <property type="match status" value="1"/>
</dbReference>
<dbReference type="Gene3D" id="1.10.287.950">
    <property type="entry name" value="Methyl-accepting chemotaxis protein"/>
    <property type="match status" value="1"/>
</dbReference>
<keyword evidence="2" id="KW-0488">Methylation</keyword>
<organism evidence="9 10">
    <name type="scientific">Methylophilus medardicus</name>
    <dbReference type="NCBI Taxonomy" id="2588534"/>
    <lineage>
        <taxon>Bacteria</taxon>
        <taxon>Pseudomonadati</taxon>
        <taxon>Pseudomonadota</taxon>
        <taxon>Betaproteobacteria</taxon>
        <taxon>Nitrosomonadales</taxon>
        <taxon>Methylophilaceae</taxon>
        <taxon>Methylophilus</taxon>
    </lineage>
</organism>
<dbReference type="CDD" id="cd11386">
    <property type="entry name" value="MCP_signal"/>
    <property type="match status" value="1"/>
</dbReference>
<dbReference type="GO" id="GO:0004888">
    <property type="term" value="F:transmembrane signaling receptor activity"/>
    <property type="evidence" value="ECO:0007669"/>
    <property type="project" value="InterPro"/>
</dbReference>
<dbReference type="FunFam" id="1.10.287.950:FF:000001">
    <property type="entry name" value="Methyl-accepting chemotaxis sensory transducer"/>
    <property type="match status" value="1"/>
</dbReference>
<feature type="transmembrane region" description="Helical" evidence="6">
    <location>
        <begin position="12"/>
        <end position="33"/>
    </location>
</feature>
<dbReference type="InterPro" id="IPR041395">
    <property type="entry name" value="McpB_HAMP_3rd"/>
</dbReference>
<dbReference type="GO" id="GO:0006935">
    <property type="term" value="P:chemotaxis"/>
    <property type="evidence" value="ECO:0007669"/>
    <property type="project" value="UniProtKB-KW"/>
</dbReference>
<keyword evidence="6" id="KW-0812">Transmembrane</keyword>
<sequence>MFSRFMNLSVKSRLSISCVIIIGLTILISVLSFQGFKRVQTTWTSFEKVTLQKRAYIEEASNALGGGVHYFKNYVLRGGDYEQNFYQHMDTIVDSANQYQALGAVTPEELEQINAIVEGVSVYRKSMLSAVQLKANQKTITEIDASIKGADKPLGQALKALMKLNNESTQVSSQAFSEIVQKTVFEIEMFAVIAIVLGFGTALLITYSITNPLKKALSISQNIAKGRLDNTVEHFYADETGQLLKEMQHMSDVIKTIVNELNLMSKQHDEGEIDHVLKSAQFEGAFNTLVIGINTMVSGHLEMNNKAMAVVKSFGEGDFNAPLAVFPGKKVMINHTVEQVRANLKSLMTDVDTLSAAAVAGNLSIRADHTKHHGDFRKIVEGFNATLDAVVGPIGVAADYIQHIAEGNIPKPINEPFNGDFDVLKQNINACVQALTAMVSDAHMLAAAASQGQLSVRADASKHWGDYKQIVMGFNNTLDAVIKPLSFAAECMDRIARGDIPEPIQEQYQGDFIKIKNNLNTCIHAIQLLIKDAHYLAASAKDGKIYVRADVHMHQGDFRKIVEGVNQTLELIAEPIITIKQAAETINDAAQEIASGNNALSQRTEEQASSLEETASSMEELSSTVKQNAEHALQANHLADEASIIAVRGGGVVAEVINSMVAINDSSKKIEDIISVIDGIAFQTNILALNAAVEAARAGEQGKGFAVVAGEVRSLAQRSASAAKEIKELIEDSVTKTAEGTKQVETAASTMDEIVVSVKRVSEIINEISAASQAQSSGIEQVNAAVGTMDETTQQNSALVEEAAAAAESLMDQAAQMLVAVSGFKTSAIEGTAALSSKARNKSKFNMQPALNRFERKAS</sequence>
<feature type="domain" description="Methyl-accepting transducer" evidence="7">
    <location>
        <begin position="582"/>
        <end position="811"/>
    </location>
</feature>
<evidence type="ECO:0000256" key="5">
    <source>
        <dbReference type="SAM" id="MobiDB-lite"/>
    </source>
</evidence>
<dbReference type="InterPro" id="IPR051310">
    <property type="entry name" value="MCP_chemotaxis"/>
</dbReference>
<feature type="domain" description="HAMP" evidence="8">
    <location>
        <begin position="207"/>
        <end position="259"/>
    </location>
</feature>
<dbReference type="InterPro" id="IPR004089">
    <property type="entry name" value="MCPsignal_dom"/>
</dbReference>
<evidence type="ECO:0000256" key="6">
    <source>
        <dbReference type="SAM" id="Phobius"/>
    </source>
</evidence>
<dbReference type="PRINTS" id="PR00260">
    <property type="entry name" value="CHEMTRNSDUCR"/>
</dbReference>
<dbReference type="Pfam" id="PF00672">
    <property type="entry name" value="HAMP"/>
    <property type="match status" value="1"/>
</dbReference>
<dbReference type="SUPFAM" id="SSF58104">
    <property type="entry name" value="Methyl-accepting chemotaxis protein (MCP) signaling domain"/>
    <property type="match status" value="1"/>
</dbReference>
<dbReference type="GO" id="GO:0007165">
    <property type="term" value="P:signal transduction"/>
    <property type="evidence" value="ECO:0007669"/>
    <property type="project" value="UniProtKB-KW"/>
</dbReference>
<comment type="subcellular location">
    <subcellularLocation>
        <location evidence="1">Membrane</location>
    </subcellularLocation>
</comment>
<proteinExistence type="inferred from homology"/>
<dbReference type="KEGG" id="mmec:FIU01_11050"/>
<dbReference type="Proteomes" id="UP000311008">
    <property type="component" value="Chromosome"/>
</dbReference>
<feature type="transmembrane region" description="Helical" evidence="6">
    <location>
        <begin position="189"/>
        <end position="209"/>
    </location>
</feature>
<dbReference type="SUPFAM" id="SSF158472">
    <property type="entry name" value="HAMP domain-like"/>
    <property type="match status" value="1"/>
</dbReference>
<comment type="similarity">
    <text evidence="3">Belongs to the methyl-accepting chemotaxis (MCP) protein family.</text>
</comment>
<evidence type="ECO:0000259" key="7">
    <source>
        <dbReference type="PROSITE" id="PS50111"/>
    </source>
</evidence>
<dbReference type="PROSITE" id="PS50885">
    <property type="entry name" value="HAMP"/>
    <property type="match status" value="2"/>
</dbReference>
<evidence type="ECO:0000313" key="9">
    <source>
        <dbReference type="EMBL" id="QDC45002.1"/>
    </source>
</evidence>
<dbReference type="AlphaFoldDB" id="A0A5B8CUM7"/>
<reference evidence="10" key="1">
    <citation type="journal article" date="2019" name="ISME J.">
        <title>Evolution in action: habitat transition from sediment to the pelagial leads to genome streamlining in Methylophilaceae.</title>
        <authorList>
            <person name="Salcher M."/>
            <person name="Schaefle D."/>
            <person name="Kaspar M."/>
            <person name="Neuenschwander S.M."/>
            <person name="Ghai R."/>
        </authorList>
    </citation>
    <scope>NUCLEOTIDE SEQUENCE [LARGE SCALE GENOMIC DNA]</scope>
    <source>
        <strain evidence="10">MMS-M-51</strain>
    </source>
</reference>
<dbReference type="Gene3D" id="1.20.120.1530">
    <property type="match status" value="3"/>
</dbReference>
<dbReference type="Pfam" id="PF18947">
    <property type="entry name" value="HAMP_2"/>
    <property type="match status" value="3"/>
</dbReference>
<accession>A0A5B8CUM7</accession>
<evidence type="ECO:0000313" key="10">
    <source>
        <dbReference type="Proteomes" id="UP000311008"/>
    </source>
</evidence>
<feature type="region of interest" description="Disordered" evidence="5">
    <location>
        <begin position="597"/>
        <end position="616"/>
    </location>
</feature>
<dbReference type="SMART" id="SM00283">
    <property type="entry name" value="MA"/>
    <property type="match status" value="1"/>
</dbReference>
<name>A0A5B8CUM7_9PROT</name>
<dbReference type="EMBL" id="CP040946">
    <property type="protein sequence ID" value="QDC45002.1"/>
    <property type="molecule type" value="Genomic_DNA"/>
</dbReference>
<dbReference type="Pfam" id="PF18575">
    <property type="entry name" value="HAMP_N3"/>
    <property type="match status" value="1"/>
</dbReference>
<evidence type="ECO:0000256" key="4">
    <source>
        <dbReference type="PROSITE-ProRule" id="PRU00284"/>
    </source>
</evidence>
<dbReference type="OrthoDB" id="8530258at2"/>
<dbReference type="PANTHER" id="PTHR43531:SF14">
    <property type="entry name" value="METHYL-ACCEPTING CHEMOTAXIS PROTEIN I-RELATED"/>
    <property type="match status" value="1"/>
</dbReference>
<dbReference type="CDD" id="cd17528">
    <property type="entry name" value="HAMP_III"/>
    <property type="match status" value="1"/>
</dbReference>
<keyword evidence="6" id="KW-0472">Membrane</keyword>
<evidence type="ECO:0000259" key="8">
    <source>
        <dbReference type="PROSITE" id="PS50885"/>
    </source>
</evidence>
<keyword evidence="6" id="KW-1133">Transmembrane helix</keyword>
<evidence type="ECO:0000256" key="2">
    <source>
        <dbReference type="ARBA" id="ARBA00022481"/>
    </source>
</evidence>
<dbReference type="InterPro" id="IPR004090">
    <property type="entry name" value="Chemotax_Me-accpt_rcpt"/>
</dbReference>
<dbReference type="PANTHER" id="PTHR43531">
    <property type="entry name" value="PROTEIN ICFG"/>
    <property type="match status" value="1"/>
</dbReference>
<protein>
    <submittedName>
        <fullName evidence="9">Chemotaxis protein</fullName>
    </submittedName>
</protein>
<dbReference type="InterPro" id="IPR003660">
    <property type="entry name" value="HAMP_dom"/>
</dbReference>
<evidence type="ECO:0000256" key="3">
    <source>
        <dbReference type="ARBA" id="ARBA00029447"/>
    </source>
</evidence>
<dbReference type="GO" id="GO:0005886">
    <property type="term" value="C:plasma membrane"/>
    <property type="evidence" value="ECO:0007669"/>
    <property type="project" value="TreeGrafter"/>
</dbReference>
<dbReference type="CDD" id="cd17527">
    <property type="entry name" value="HAMP_II"/>
    <property type="match status" value="1"/>
</dbReference>
<gene>
    <name evidence="9" type="ORF">FIU01_11050</name>
</gene>
<dbReference type="PROSITE" id="PS50111">
    <property type="entry name" value="CHEMOTAXIS_TRANSDUC_2"/>
    <property type="match status" value="1"/>
</dbReference>
<dbReference type="SMART" id="SM00304">
    <property type="entry name" value="HAMP"/>
    <property type="match status" value="4"/>
</dbReference>
<keyword evidence="10" id="KW-1185">Reference proteome</keyword>
<dbReference type="RefSeq" id="WP_140004329.1">
    <property type="nucleotide sequence ID" value="NZ_CP040946.1"/>
</dbReference>
<evidence type="ECO:0000256" key="1">
    <source>
        <dbReference type="ARBA" id="ARBA00004370"/>
    </source>
</evidence>
<feature type="domain" description="HAMP" evidence="8">
    <location>
        <begin position="388"/>
        <end position="440"/>
    </location>
</feature>
<keyword evidence="4" id="KW-0807">Transducer</keyword>